<dbReference type="CDD" id="cd01399">
    <property type="entry name" value="GlcN6P_deaminase"/>
    <property type="match status" value="1"/>
</dbReference>
<dbReference type="EC" id="3.5.99.6" evidence="4"/>
<dbReference type="InterPro" id="IPR006148">
    <property type="entry name" value="Glc/Gal-6P_isomerase"/>
</dbReference>
<dbReference type="PANTHER" id="PTHR11280:SF5">
    <property type="entry name" value="GLUCOSAMINE-6-PHOSPHATE ISOMERASE"/>
    <property type="match status" value="1"/>
</dbReference>
<dbReference type="GO" id="GO:0006046">
    <property type="term" value="P:N-acetylglucosamine catabolic process"/>
    <property type="evidence" value="ECO:0007669"/>
    <property type="project" value="TreeGrafter"/>
</dbReference>
<dbReference type="Gene3D" id="3.40.50.1360">
    <property type="match status" value="1"/>
</dbReference>
<dbReference type="GO" id="GO:0019262">
    <property type="term" value="P:N-acetylneuraminate catabolic process"/>
    <property type="evidence" value="ECO:0007669"/>
    <property type="project" value="TreeGrafter"/>
</dbReference>
<dbReference type="GO" id="GO:0005737">
    <property type="term" value="C:cytoplasm"/>
    <property type="evidence" value="ECO:0007669"/>
    <property type="project" value="TreeGrafter"/>
</dbReference>
<gene>
    <name evidence="4" type="primary">nagB_1</name>
    <name evidence="4" type="ORF">MOBUDSM44075_00798</name>
</gene>
<dbReference type="InterPro" id="IPR037171">
    <property type="entry name" value="NagB/RpiA_transferase-like"/>
</dbReference>
<dbReference type="RefSeq" id="WP_048422186.1">
    <property type="nucleotide sequence ID" value="NZ_JYNU01000004.1"/>
</dbReference>
<dbReference type="Proteomes" id="UP000036313">
    <property type="component" value="Unassembled WGS sequence"/>
</dbReference>
<dbReference type="InterPro" id="IPR018321">
    <property type="entry name" value="Glucosamine6P_isomerase_CS"/>
</dbReference>
<accession>A0A0J6Z8I4</accession>
<dbReference type="PROSITE" id="PS01161">
    <property type="entry name" value="GLC_GALNAC_ISOMERASE"/>
    <property type="match status" value="1"/>
</dbReference>
<sequence length="249" mass="26300">MEIVVAHDAAGVAVTAAAQVVELVRRRPTAVLGLATGSSPLGLYSELVRHVQGGLDMSQVRAFALDEYVGLPPEDRRSYAAVIRTHVTEPLGLDPLRVRVPTGIGDDLDAACCDFEDAIRAAGGVDLQILGIGRNGHLGFNEPGSLFESRTRVAALAESTRRDNARFFDRLDDVPTLCVTQGLATIMQTRTAVLIATGAAKAQALADAVRGPVSTQCPASILQRHPHAVVIVDPPAAAALEANDRMLSR</sequence>
<evidence type="ECO:0000259" key="3">
    <source>
        <dbReference type="Pfam" id="PF01182"/>
    </source>
</evidence>
<comment type="caution">
    <text evidence="4">The sequence shown here is derived from an EMBL/GenBank/DDBJ whole genome shotgun (WGS) entry which is preliminary data.</text>
</comment>
<evidence type="ECO:0000256" key="1">
    <source>
        <dbReference type="ARBA" id="ARBA00022801"/>
    </source>
</evidence>
<dbReference type="GO" id="GO:0042802">
    <property type="term" value="F:identical protein binding"/>
    <property type="evidence" value="ECO:0007669"/>
    <property type="project" value="TreeGrafter"/>
</dbReference>
<protein>
    <submittedName>
        <fullName evidence="4">Glucosamine-6-phosphate deaminase</fullName>
        <ecNumber evidence="4">3.5.99.6</ecNumber>
    </submittedName>
</protein>
<dbReference type="GO" id="GO:0006043">
    <property type="term" value="P:glucosamine catabolic process"/>
    <property type="evidence" value="ECO:0007669"/>
    <property type="project" value="TreeGrafter"/>
</dbReference>
<dbReference type="PANTHER" id="PTHR11280">
    <property type="entry name" value="GLUCOSAMINE-6-PHOSPHATE ISOMERASE"/>
    <property type="match status" value="1"/>
</dbReference>
<dbReference type="GO" id="GO:0005975">
    <property type="term" value="P:carbohydrate metabolic process"/>
    <property type="evidence" value="ECO:0007669"/>
    <property type="project" value="InterPro"/>
</dbReference>
<keyword evidence="1 4" id="KW-0378">Hydrolase</keyword>
<organism evidence="4 5">
    <name type="scientific">Mycolicibacterium obuense</name>
    <dbReference type="NCBI Taxonomy" id="1807"/>
    <lineage>
        <taxon>Bacteria</taxon>
        <taxon>Bacillati</taxon>
        <taxon>Actinomycetota</taxon>
        <taxon>Actinomycetes</taxon>
        <taxon>Mycobacteriales</taxon>
        <taxon>Mycobacteriaceae</taxon>
        <taxon>Mycolicibacterium</taxon>
    </lineage>
</organism>
<evidence type="ECO:0000313" key="5">
    <source>
        <dbReference type="Proteomes" id="UP000036313"/>
    </source>
</evidence>
<keyword evidence="2" id="KW-0119">Carbohydrate metabolism</keyword>
<dbReference type="PATRIC" id="fig|1807.14.peg.800"/>
<evidence type="ECO:0000313" key="4">
    <source>
        <dbReference type="EMBL" id="KMO80921.1"/>
    </source>
</evidence>
<dbReference type="GO" id="GO:0004342">
    <property type="term" value="F:glucosamine-6-phosphate deaminase activity"/>
    <property type="evidence" value="ECO:0007669"/>
    <property type="project" value="UniProtKB-EC"/>
</dbReference>
<dbReference type="EMBL" id="JYNU01000004">
    <property type="protein sequence ID" value="KMO80921.1"/>
    <property type="molecule type" value="Genomic_DNA"/>
</dbReference>
<dbReference type="SUPFAM" id="SSF100950">
    <property type="entry name" value="NagB/RpiA/CoA transferase-like"/>
    <property type="match status" value="1"/>
</dbReference>
<dbReference type="InterPro" id="IPR004547">
    <property type="entry name" value="Glucosamine6P_isomerase"/>
</dbReference>
<reference evidence="4 5" key="1">
    <citation type="journal article" date="2015" name="Genome Biol. Evol.">
        <title>Characterization of Three Mycobacterium spp. with Potential Use in Bioremediation by Genome Sequencing and Comparative Genomics.</title>
        <authorList>
            <person name="Das S."/>
            <person name="Pettersson B.M."/>
            <person name="Behra P.R."/>
            <person name="Ramesh M."/>
            <person name="Dasgupta S."/>
            <person name="Bhattacharya A."/>
            <person name="Kirsebom L.A."/>
        </authorList>
    </citation>
    <scope>NUCLEOTIDE SEQUENCE [LARGE SCALE GENOMIC DNA]</scope>
    <source>
        <strain evidence="4 5">DSM 44075</strain>
    </source>
</reference>
<proteinExistence type="predicted"/>
<feature type="domain" description="Glucosamine/galactosamine-6-phosphate isomerase" evidence="3">
    <location>
        <begin position="11"/>
        <end position="224"/>
    </location>
</feature>
<evidence type="ECO:0000256" key="2">
    <source>
        <dbReference type="ARBA" id="ARBA00023277"/>
    </source>
</evidence>
<dbReference type="Pfam" id="PF01182">
    <property type="entry name" value="Glucosamine_iso"/>
    <property type="match status" value="1"/>
</dbReference>
<dbReference type="AlphaFoldDB" id="A0A0J6Z8I4"/>
<name>A0A0J6Z8I4_9MYCO</name>
<dbReference type="NCBIfam" id="NF001684">
    <property type="entry name" value="PRK00443.1-4"/>
    <property type="match status" value="1"/>
</dbReference>